<protein>
    <recommendedName>
        <fullName evidence="4">Transmembrane protein</fullName>
    </recommendedName>
</protein>
<name>A0ABN0BH97_BACFG</name>
<gene>
    <name evidence="2" type="ORF">BFAG_00989</name>
</gene>
<keyword evidence="1" id="KW-0812">Transmembrane</keyword>
<organism evidence="2 3">
    <name type="scientific">Bacteroides fragilis 3_1_12</name>
    <dbReference type="NCBI Taxonomy" id="457424"/>
    <lineage>
        <taxon>Bacteria</taxon>
        <taxon>Pseudomonadati</taxon>
        <taxon>Bacteroidota</taxon>
        <taxon>Bacteroidia</taxon>
        <taxon>Bacteroidales</taxon>
        <taxon>Bacteroidaceae</taxon>
        <taxon>Bacteroides</taxon>
    </lineage>
</organism>
<dbReference type="Proteomes" id="UP000005101">
    <property type="component" value="Unassembled WGS sequence"/>
</dbReference>
<accession>A0ABN0BH97</accession>
<dbReference type="EMBL" id="EQ973213">
    <property type="protein sequence ID" value="EFR52295.1"/>
    <property type="molecule type" value="Genomic_DNA"/>
</dbReference>
<evidence type="ECO:0008006" key="4">
    <source>
        <dbReference type="Google" id="ProtNLM"/>
    </source>
</evidence>
<feature type="transmembrane region" description="Helical" evidence="1">
    <location>
        <begin position="56"/>
        <end position="76"/>
    </location>
</feature>
<evidence type="ECO:0000313" key="2">
    <source>
        <dbReference type="EMBL" id="EFR52295.1"/>
    </source>
</evidence>
<keyword evidence="1" id="KW-0472">Membrane</keyword>
<keyword evidence="3" id="KW-1185">Reference proteome</keyword>
<reference evidence="2 3" key="1">
    <citation type="submission" date="2008-12" db="EMBL/GenBank/DDBJ databases">
        <title>Annotation of Bacteroides fragilis strain 3_1_12.</title>
        <authorList>
            <consortium name="The Broad Institute Genome Sequencing Platform"/>
            <person name="Ward D."/>
            <person name="Young S.K."/>
            <person name="Kodira C.D."/>
            <person name="Zeng Q."/>
            <person name="Koehrsen M."/>
            <person name="Alvarado L."/>
            <person name="Berlin A."/>
            <person name="Borenstein D."/>
            <person name="Chen Z."/>
            <person name="Engels R."/>
            <person name="Freedman E."/>
            <person name="Gellesch M."/>
            <person name="Goldberg J."/>
            <person name="Griggs A."/>
            <person name="Gujja S."/>
            <person name="Heiman D."/>
            <person name="Hepburn T."/>
            <person name="Howarth C."/>
            <person name="Jen D."/>
            <person name="Larson L."/>
            <person name="Lewis B."/>
            <person name="Mehta T."/>
            <person name="Park D."/>
            <person name="Pearson M."/>
            <person name="Roberts A."/>
            <person name="Saif S."/>
            <person name="Shea T."/>
            <person name="Shenoy N."/>
            <person name="Sisk P."/>
            <person name="Stolte C."/>
            <person name="Sykes S."/>
            <person name="Walk T."/>
            <person name="White J."/>
            <person name="Yandava C."/>
            <person name="Allen-Vercoe E."/>
            <person name="Strauss J."/>
            <person name="Ambrose C."/>
            <person name="Lander E."/>
            <person name="Nusbaum C."/>
            <person name="Galagan J."/>
            <person name="Birren B."/>
        </authorList>
    </citation>
    <scope>NUCLEOTIDE SEQUENCE [LARGE SCALE GENOMIC DNA]</scope>
    <source>
        <strain evidence="2 3">3_1_12</strain>
    </source>
</reference>
<feature type="transmembrane region" description="Helical" evidence="1">
    <location>
        <begin position="25"/>
        <end position="44"/>
    </location>
</feature>
<sequence>MLLCVLGGEFRHTLFYLQAIRHTSLSVLLLTFKLTFFSIIFPRTFRLIICILPTEFQFTIFVIFTVTTMTFSFFNLRFSKHLPDKTPVIYFPEKEVH</sequence>
<proteinExistence type="predicted"/>
<keyword evidence="1" id="KW-1133">Transmembrane helix</keyword>
<evidence type="ECO:0000313" key="3">
    <source>
        <dbReference type="Proteomes" id="UP000005101"/>
    </source>
</evidence>
<evidence type="ECO:0000256" key="1">
    <source>
        <dbReference type="SAM" id="Phobius"/>
    </source>
</evidence>